<evidence type="ECO:0000313" key="4">
    <source>
        <dbReference type="Proteomes" id="UP000245639"/>
    </source>
</evidence>
<proteinExistence type="predicted"/>
<gene>
    <name evidence="3" type="ORF">C8D89_104271</name>
</gene>
<dbReference type="RefSeq" id="WP_116708059.1">
    <property type="nucleotide sequence ID" value="NZ_QEKW01000004.1"/>
</dbReference>
<evidence type="ECO:0000256" key="2">
    <source>
        <dbReference type="SAM" id="Phobius"/>
    </source>
</evidence>
<evidence type="ECO:0000313" key="3">
    <source>
        <dbReference type="EMBL" id="PVZ11057.1"/>
    </source>
</evidence>
<evidence type="ECO:0000256" key="1">
    <source>
        <dbReference type="SAM" id="MobiDB-lite"/>
    </source>
</evidence>
<feature type="transmembrane region" description="Helical" evidence="2">
    <location>
        <begin position="47"/>
        <end position="67"/>
    </location>
</feature>
<keyword evidence="2" id="KW-1133">Transmembrane helix</keyword>
<protein>
    <submittedName>
        <fullName evidence="3">Uncharacterized protein</fullName>
    </submittedName>
</protein>
<feature type="transmembrane region" description="Helical" evidence="2">
    <location>
        <begin position="79"/>
        <end position="101"/>
    </location>
</feature>
<reference evidence="3 4" key="1">
    <citation type="submission" date="2018-04" db="EMBL/GenBank/DDBJ databases">
        <title>Genomic Encyclopedia of Type Strains, Phase IV (KMG-IV): sequencing the most valuable type-strain genomes for metagenomic binning, comparative biology and taxonomic classification.</title>
        <authorList>
            <person name="Goeker M."/>
        </authorList>
    </citation>
    <scope>NUCLEOTIDE SEQUENCE [LARGE SCALE GENOMIC DNA]</scope>
    <source>
        <strain evidence="3 4">DSM 45771</strain>
    </source>
</reference>
<feature type="region of interest" description="Disordered" evidence="1">
    <location>
        <begin position="106"/>
        <end position="129"/>
    </location>
</feature>
<name>A0A2U1FFX0_9PSEU</name>
<organism evidence="3 4">
    <name type="scientific">Actinomycetospora cinnamomea</name>
    <dbReference type="NCBI Taxonomy" id="663609"/>
    <lineage>
        <taxon>Bacteria</taxon>
        <taxon>Bacillati</taxon>
        <taxon>Actinomycetota</taxon>
        <taxon>Actinomycetes</taxon>
        <taxon>Pseudonocardiales</taxon>
        <taxon>Pseudonocardiaceae</taxon>
        <taxon>Actinomycetospora</taxon>
    </lineage>
</organism>
<sequence length="129" mass="14001">MEVSTASYVVTVVIGIVIVLVVGQLLRRLGYDFLREIHGDRTRTTSLNYLLVTLFHLIALGLLTLVSTANLGLNGIQLIITKTGIFLLVLGAVYGLAVLGLETARKRRREEALEDSIRSRGPDRGSPAG</sequence>
<accession>A0A2U1FFX0</accession>
<keyword evidence="2" id="KW-0812">Transmembrane</keyword>
<comment type="caution">
    <text evidence="3">The sequence shown here is derived from an EMBL/GenBank/DDBJ whole genome shotgun (WGS) entry which is preliminary data.</text>
</comment>
<feature type="transmembrane region" description="Helical" evidence="2">
    <location>
        <begin position="6"/>
        <end position="26"/>
    </location>
</feature>
<dbReference type="EMBL" id="QEKW01000004">
    <property type="protein sequence ID" value="PVZ11057.1"/>
    <property type="molecule type" value="Genomic_DNA"/>
</dbReference>
<keyword evidence="2" id="KW-0472">Membrane</keyword>
<dbReference type="Proteomes" id="UP000245639">
    <property type="component" value="Unassembled WGS sequence"/>
</dbReference>
<dbReference type="AlphaFoldDB" id="A0A2U1FFX0"/>
<keyword evidence="4" id="KW-1185">Reference proteome</keyword>
<feature type="compositionally biased region" description="Basic and acidic residues" evidence="1">
    <location>
        <begin position="109"/>
        <end position="123"/>
    </location>
</feature>